<reference evidence="2" key="1">
    <citation type="submission" date="2021-02" db="EMBL/GenBank/DDBJ databases">
        <authorList>
            <person name="Nowell W R."/>
        </authorList>
    </citation>
    <scope>NUCLEOTIDE SEQUENCE</scope>
</reference>
<dbReference type="InterPro" id="IPR000048">
    <property type="entry name" value="IQ_motif_EF-hand-BS"/>
</dbReference>
<proteinExistence type="predicted"/>
<organism evidence="2 3">
    <name type="scientific">Adineta steineri</name>
    <dbReference type="NCBI Taxonomy" id="433720"/>
    <lineage>
        <taxon>Eukaryota</taxon>
        <taxon>Metazoa</taxon>
        <taxon>Spiralia</taxon>
        <taxon>Gnathifera</taxon>
        <taxon>Rotifera</taxon>
        <taxon>Eurotatoria</taxon>
        <taxon>Bdelloidea</taxon>
        <taxon>Adinetida</taxon>
        <taxon>Adinetidae</taxon>
        <taxon>Adineta</taxon>
    </lineage>
</organism>
<feature type="region of interest" description="Disordered" evidence="1">
    <location>
        <begin position="110"/>
        <end position="144"/>
    </location>
</feature>
<feature type="non-terminal residue" evidence="2">
    <location>
        <position position="144"/>
    </location>
</feature>
<evidence type="ECO:0000313" key="3">
    <source>
        <dbReference type="Proteomes" id="UP000663844"/>
    </source>
</evidence>
<dbReference type="PROSITE" id="PS50096">
    <property type="entry name" value="IQ"/>
    <property type="match status" value="2"/>
</dbReference>
<feature type="compositionally biased region" description="Low complexity" evidence="1">
    <location>
        <begin position="110"/>
        <end position="126"/>
    </location>
</feature>
<comment type="caution">
    <text evidence="2">The sequence shown here is derived from an EMBL/GenBank/DDBJ whole genome shotgun (WGS) entry which is preliminary data.</text>
</comment>
<evidence type="ECO:0000313" key="2">
    <source>
        <dbReference type="EMBL" id="CAF4418877.1"/>
    </source>
</evidence>
<dbReference type="Proteomes" id="UP000663844">
    <property type="component" value="Unassembled WGS sequence"/>
</dbReference>
<dbReference type="Pfam" id="PF00612">
    <property type="entry name" value="IQ"/>
    <property type="match status" value="2"/>
</dbReference>
<feature type="non-terminal residue" evidence="2">
    <location>
        <position position="1"/>
    </location>
</feature>
<dbReference type="AlphaFoldDB" id="A0A820QE25"/>
<evidence type="ECO:0000256" key="1">
    <source>
        <dbReference type="SAM" id="MobiDB-lite"/>
    </source>
</evidence>
<sequence length="144" mass="17155">SEKEKGIVRLQAHWRRKLLERKLKQRQQAAQKIQARWRGYVLRQRMRTVRRYHSQQQQTFDEIDLTEFEFDEAAFDARFQRPRTPVTRTKEVWQSQQHSILPTPIIITELPLQNSPRSSSTASSRAKPIVEPLDMSSRPQEMTN</sequence>
<dbReference type="EMBL" id="CAJOAZ010028619">
    <property type="protein sequence ID" value="CAF4418877.1"/>
    <property type="molecule type" value="Genomic_DNA"/>
</dbReference>
<protein>
    <submittedName>
        <fullName evidence="2">Uncharacterized protein</fullName>
    </submittedName>
</protein>
<gene>
    <name evidence="2" type="ORF">OXD698_LOCUS52511</name>
</gene>
<accession>A0A820QE25</accession>
<name>A0A820QE25_9BILA</name>
<dbReference type="Gene3D" id="1.20.5.190">
    <property type="match status" value="1"/>
</dbReference>
<dbReference type="SMART" id="SM00015">
    <property type="entry name" value="IQ"/>
    <property type="match status" value="2"/>
</dbReference>